<evidence type="ECO:0000256" key="8">
    <source>
        <dbReference type="ARBA" id="ARBA00023163"/>
    </source>
</evidence>
<evidence type="ECO:0000256" key="2">
    <source>
        <dbReference type="ARBA" id="ARBA00022723"/>
    </source>
</evidence>
<feature type="coiled-coil region" evidence="11">
    <location>
        <begin position="91"/>
        <end position="118"/>
    </location>
</feature>
<keyword evidence="9" id="KW-0539">Nucleus</keyword>
<evidence type="ECO:0000256" key="10">
    <source>
        <dbReference type="PROSITE-ProRule" id="PRU00042"/>
    </source>
</evidence>
<dbReference type="GO" id="GO:0008270">
    <property type="term" value="F:zinc ion binding"/>
    <property type="evidence" value="ECO:0007669"/>
    <property type="project" value="UniProtKB-KW"/>
</dbReference>
<feature type="domain" description="C2H2-type" evidence="13">
    <location>
        <begin position="343"/>
        <end position="370"/>
    </location>
</feature>
<evidence type="ECO:0000259" key="13">
    <source>
        <dbReference type="PROSITE" id="PS50157"/>
    </source>
</evidence>
<feature type="compositionally biased region" description="Acidic residues" evidence="12">
    <location>
        <begin position="144"/>
        <end position="154"/>
    </location>
</feature>
<dbReference type="GO" id="GO:0005634">
    <property type="term" value="C:nucleus"/>
    <property type="evidence" value="ECO:0007669"/>
    <property type="project" value="UniProtKB-SubCell"/>
</dbReference>
<feature type="domain" description="C2H2-type" evidence="13">
    <location>
        <begin position="427"/>
        <end position="454"/>
    </location>
</feature>
<dbReference type="FunFam" id="3.30.160.60:FF:000646">
    <property type="entry name" value="Myeloid zinc finger 1"/>
    <property type="match status" value="1"/>
</dbReference>
<evidence type="ECO:0000256" key="6">
    <source>
        <dbReference type="ARBA" id="ARBA00023015"/>
    </source>
</evidence>
<feature type="compositionally biased region" description="Basic residues" evidence="12">
    <location>
        <begin position="158"/>
        <end position="172"/>
    </location>
</feature>
<evidence type="ECO:0000256" key="11">
    <source>
        <dbReference type="SAM" id="Coils"/>
    </source>
</evidence>
<dbReference type="SUPFAM" id="SSF57667">
    <property type="entry name" value="beta-beta-alpha zinc fingers"/>
    <property type="match status" value="3"/>
</dbReference>
<keyword evidence="11" id="KW-0175">Coiled coil</keyword>
<accession>A0A8J2R0K9</accession>
<comment type="subcellular location">
    <subcellularLocation>
        <location evidence="1">Nucleus</location>
    </subcellularLocation>
</comment>
<keyword evidence="6" id="KW-0805">Transcription regulation</keyword>
<reference evidence="14" key="1">
    <citation type="submission" date="2021-09" db="EMBL/GenBank/DDBJ databases">
        <authorList>
            <person name="Martin H S."/>
        </authorList>
    </citation>
    <scope>NUCLEOTIDE SEQUENCE</scope>
</reference>
<feature type="region of interest" description="Disordered" evidence="12">
    <location>
        <begin position="144"/>
        <end position="181"/>
    </location>
</feature>
<evidence type="ECO:0000256" key="4">
    <source>
        <dbReference type="ARBA" id="ARBA00022771"/>
    </source>
</evidence>
<dbReference type="Pfam" id="PF00096">
    <property type="entry name" value="zf-C2H2"/>
    <property type="match status" value="4"/>
</dbReference>
<protein>
    <submittedName>
        <fullName evidence="14">(African queen) hypothetical protein</fullName>
    </submittedName>
</protein>
<keyword evidence="4 10" id="KW-0863">Zinc-finger</keyword>
<gene>
    <name evidence="14" type="ORF">DCHRY22_LOCUS12013</name>
</gene>
<keyword evidence="15" id="KW-1185">Reference proteome</keyword>
<evidence type="ECO:0000313" key="14">
    <source>
        <dbReference type="EMBL" id="CAG9576341.1"/>
    </source>
</evidence>
<dbReference type="GO" id="GO:0003677">
    <property type="term" value="F:DNA binding"/>
    <property type="evidence" value="ECO:0007669"/>
    <property type="project" value="UniProtKB-KW"/>
</dbReference>
<dbReference type="FunFam" id="3.30.160.60:FF:000446">
    <property type="entry name" value="Zinc finger protein"/>
    <property type="match status" value="1"/>
</dbReference>
<dbReference type="EMBL" id="CAKASE010000074">
    <property type="protein sequence ID" value="CAG9576341.1"/>
    <property type="molecule type" value="Genomic_DNA"/>
</dbReference>
<dbReference type="InterPro" id="IPR036236">
    <property type="entry name" value="Znf_C2H2_sf"/>
</dbReference>
<feature type="domain" description="C2H2-type" evidence="13">
    <location>
        <begin position="371"/>
        <end position="398"/>
    </location>
</feature>
<evidence type="ECO:0000256" key="7">
    <source>
        <dbReference type="ARBA" id="ARBA00023125"/>
    </source>
</evidence>
<keyword evidence="3" id="KW-0677">Repeat</keyword>
<organism evidence="14 15">
    <name type="scientific">Danaus chrysippus</name>
    <name type="common">African queen</name>
    <dbReference type="NCBI Taxonomy" id="151541"/>
    <lineage>
        <taxon>Eukaryota</taxon>
        <taxon>Metazoa</taxon>
        <taxon>Ecdysozoa</taxon>
        <taxon>Arthropoda</taxon>
        <taxon>Hexapoda</taxon>
        <taxon>Insecta</taxon>
        <taxon>Pterygota</taxon>
        <taxon>Neoptera</taxon>
        <taxon>Endopterygota</taxon>
        <taxon>Lepidoptera</taxon>
        <taxon>Glossata</taxon>
        <taxon>Ditrysia</taxon>
        <taxon>Papilionoidea</taxon>
        <taxon>Nymphalidae</taxon>
        <taxon>Danainae</taxon>
        <taxon>Danaini</taxon>
        <taxon>Danaina</taxon>
        <taxon>Danaus</taxon>
        <taxon>Anosia</taxon>
    </lineage>
</organism>
<proteinExistence type="predicted"/>
<dbReference type="PANTHER" id="PTHR24394:SF29">
    <property type="entry name" value="MYONEURIN"/>
    <property type="match status" value="1"/>
</dbReference>
<keyword evidence="8" id="KW-0804">Transcription</keyword>
<dbReference type="AlphaFoldDB" id="A0A8J2R0K9"/>
<dbReference type="OrthoDB" id="3533395at2759"/>
<keyword evidence="7" id="KW-0238">DNA-binding</keyword>
<feature type="region of interest" description="Disordered" evidence="12">
    <location>
        <begin position="492"/>
        <end position="522"/>
    </location>
</feature>
<dbReference type="GO" id="GO:0000981">
    <property type="term" value="F:DNA-binding transcription factor activity, RNA polymerase II-specific"/>
    <property type="evidence" value="ECO:0007669"/>
    <property type="project" value="TreeGrafter"/>
</dbReference>
<evidence type="ECO:0000256" key="1">
    <source>
        <dbReference type="ARBA" id="ARBA00004123"/>
    </source>
</evidence>
<sequence>MTEVSVVTCKTDEKEILVQEHVQLGVKLETEVIVKQEVVECFVCLGRSREHCDLSTANTSSGTSLQDFLCKFTNSDLSKSTVSSKFVCKTCLNLVNVLEQAEIEYIKLKEEFKSIINKNPLFESSLQDDVSLESIKNECLESVAENDNDSEDEPLALTKKKRHRKVDKRKKKSMSDVKHKVVSKENEGWECGECSAQGSSGGPLAGATHVLLAHTLTSVDQLKKEESDRSQSPSFTELDTKFNIKVEGFEDDDNSSNYAPDDRHARNRLRTRGKRKHKEKDPKVVHHCDQCDAKYTSLVRLEHHKRKHDDSKPPYICEVCGAHYKHKRACDIHVAMHKGISDWKCEECNKLFPSKGALQRHNNIHTGKLNYQCDLCGKSFIHTSSFKMHKLSHSGVKPHSCEVCGLALMTRSHLKRHARVHSGEKRHECPVCGKRFSERYNLVAHARSHAEGGAGAGGRGGGRGGRRPAEAVPLLLLPGEVRAALHAGEACGCRPRPRARATPAHAAEHHEPSVKQLSQISSPAEVGSSWTGAYVAEFGLRTDYTH</sequence>
<keyword evidence="2" id="KW-0479">Metal-binding</keyword>
<keyword evidence="5" id="KW-0862">Zinc</keyword>
<dbReference type="SMART" id="SM00355">
    <property type="entry name" value="ZnF_C2H2"/>
    <property type="match status" value="6"/>
</dbReference>
<dbReference type="Gene3D" id="3.30.160.60">
    <property type="entry name" value="Classic Zinc Finger"/>
    <property type="match status" value="5"/>
</dbReference>
<feature type="compositionally biased region" description="Basic residues" evidence="12">
    <location>
        <begin position="265"/>
        <end position="278"/>
    </location>
</feature>
<dbReference type="PANTHER" id="PTHR24394">
    <property type="entry name" value="ZINC FINGER PROTEIN"/>
    <property type="match status" value="1"/>
</dbReference>
<dbReference type="InterPro" id="IPR013087">
    <property type="entry name" value="Znf_C2H2_type"/>
</dbReference>
<feature type="region of interest" description="Disordered" evidence="12">
    <location>
        <begin position="249"/>
        <end position="282"/>
    </location>
</feature>
<evidence type="ECO:0000256" key="12">
    <source>
        <dbReference type="SAM" id="MobiDB-lite"/>
    </source>
</evidence>
<evidence type="ECO:0000256" key="5">
    <source>
        <dbReference type="ARBA" id="ARBA00022833"/>
    </source>
</evidence>
<comment type="caution">
    <text evidence="14">The sequence shown here is derived from an EMBL/GenBank/DDBJ whole genome shotgun (WGS) entry which is preliminary data.</text>
</comment>
<evidence type="ECO:0000256" key="9">
    <source>
        <dbReference type="ARBA" id="ARBA00023242"/>
    </source>
</evidence>
<evidence type="ECO:0000313" key="15">
    <source>
        <dbReference type="Proteomes" id="UP000789524"/>
    </source>
</evidence>
<name>A0A8J2R0K9_9NEOP</name>
<dbReference type="Proteomes" id="UP000789524">
    <property type="component" value="Unassembled WGS sequence"/>
</dbReference>
<dbReference type="PROSITE" id="PS00028">
    <property type="entry name" value="ZINC_FINGER_C2H2_1"/>
    <property type="match status" value="5"/>
</dbReference>
<feature type="domain" description="C2H2-type" evidence="13">
    <location>
        <begin position="286"/>
        <end position="313"/>
    </location>
</feature>
<dbReference type="PROSITE" id="PS50157">
    <property type="entry name" value="ZINC_FINGER_C2H2_2"/>
    <property type="match status" value="5"/>
</dbReference>
<feature type="domain" description="C2H2-type" evidence="13">
    <location>
        <begin position="399"/>
        <end position="426"/>
    </location>
</feature>
<evidence type="ECO:0000256" key="3">
    <source>
        <dbReference type="ARBA" id="ARBA00022737"/>
    </source>
</evidence>